<organism evidence="2 3">
    <name type="scientific">Streptomyces lancefieldiae</name>
    <dbReference type="NCBI Taxonomy" id="3075520"/>
    <lineage>
        <taxon>Bacteria</taxon>
        <taxon>Bacillati</taxon>
        <taxon>Actinomycetota</taxon>
        <taxon>Actinomycetes</taxon>
        <taxon>Kitasatosporales</taxon>
        <taxon>Streptomycetaceae</taxon>
        <taxon>Streptomyces</taxon>
    </lineage>
</organism>
<keyword evidence="3" id="KW-1185">Reference proteome</keyword>
<gene>
    <name evidence="2" type="ORF">RM812_39270</name>
</gene>
<feature type="region of interest" description="Disordered" evidence="1">
    <location>
        <begin position="1"/>
        <end position="39"/>
    </location>
</feature>
<name>A0ABU3B2S4_9ACTN</name>
<reference evidence="2" key="1">
    <citation type="submission" date="2024-05" db="EMBL/GenBank/DDBJ databases">
        <title>30 novel species of actinomycetes from the DSMZ collection.</title>
        <authorList>
            <person name="Nouioui I."/>
        </authorList>
    </citation>
    <scope>NUCLEOTIDE SEQUENCE</scope>
    <source>
        <strain evidence="2">DSM 40712</strain>
    </source>
</reference>
<comment type="caution">
    <text evidence="2">The sequence shown here is derived from an EMBL/GenBank/DDBJ whole genome shotgun (WGS) entry which is preliminary data.</text>
</comment>
<dbReference type="Proteomes" id="UP001180724">
    <property type="component" value="Unassembled WGS sequence"/>
</dbReference>
<dbReference type="EMBL" id="JAVRFH010000100">
    <property type="protein sequence ID" value="MDT0616142.1"/>
    <property type="molecule type" value="Genomic_DNA"/>
</dbReference>
<accession>A0ABU3B2S4</accession>
<evidence type="ECO:0000313" key="3">
    <source>
        <dbReference type="Proteomes" id="UP001180724"/>
    </source>
</evidence>
<dbReference type="RefSeq" id="WP_311585301.1">
    <property type="nucleotide sequence ID" value="NZ_JAVRFH010000100.1"/>
</dbReference>
<evidence type="ECO:0000313" key="2">
    <source>
        <dbReference type="EMBL" id="MDT0616142.1"/>
    </source>
</evidence>
<proteinExistence type="predicted"/>
<protein>
    <submittedName>
        <fullName evidence="2">Uncharacterized protein</fullName>
    </submittedName>
</protein>
<feature type="compositionally biased region" description="Polar residues" evidence="1">
    <location>
        <begin position="19"/>
        <end position="39"/>
    </location>
</feature>
<sequence length="65" mass="7158">NDPHQENDIPTNPPTPTTSKNASHTQCKQLTPPTENHTTPISLVGQVVRTGVVVGFRWKGAKEWL</sequence>
<feature type="non-terminal residue" evidence="2">
    <location>
        <position position="1"/>
    </location>
</feature>
<evidence type="ECO:0000256" key="1">
    <source>
        <dbReference type="SAM" id="MobiDB-lite"/>
    </source>
</evidence>